<feature type="region of interest" description="Disordered" evidence="1">
    <location>
        <begin position="109"/>
        <end position="139"/>
    </location>
</feature>
<reference evidence="3 4" key="1">
    <citation type="submission" date="2017-11" db="EMBL/GenBank/DDBJ databases">
        <title>The genome of Rhizophagus clarus HR1 reveals common genetic basis of auxotrophy among arbuscular mycorrhizal fungi.</title>
        <authorList>
            <person name="Kobayashi Y."/>
        </authorList>
    </citation>
    <scope>NUCLEOTIDE SEQUENCE [LARGE SCALE GENOMIC DNA]</scope>
    <source>
        <strain evidence="3 4">HR1</strain>
    </source>
</reference>
<feature type="compositionally biased region" description="Acidic residues" evidence="1">
    <location>
        <begin position="126"/>
        <end position="139"/>
    </location>
</feature>
<sequence>MSFYDNNTRIIDLTPLQNPCPELMSSIHSDASQKINSNSLSNPSPEPSTSRAILRDFIVDDNEIEEEGGQLLYLVKWDDSNFANSWENAQTINDITMLTTYWEEFEKKKRPPSAQLKRHHYNSDYEISDEDSDNYELVN</sequence>
<dbReference type="STRING" id="94130.A0A2Z6SAV8"/>
<keyword evidence="4" id="KW-1185">Reference proteome</keyword>
<dbReference type="Gene3D" id="2.40.50.40">
    <property type="match status" value="1"/>
</dbReference>
<proteinExistence type="predicted"/>
<name>A0A2Z6SAV8_9GLOM</name>
<evidence type="ECO:0000313" key="3">
    <source>
        <dbReference type="EMBL" id="GBC08325.1"/>
    </source>
</evidence>
<dbReference type="InterPro" id="IPR016197">
    <property type="entry name" value="Chromo-like_dom_sf"/>
</dbReference>
<dbReference type="SUPFAM" id="SSF54160">
    <property type="entry name" value="Chromo domain-like"/>
    <property type="match status" value="1"/>
</dbReference>
<gene>
    <name evidence="3" type="ORF">RclHR1_08030002</name>
</gene>
<dbReference type="Proteomes" id="UP000247702">
    <property type="component" value="Unassembled WGS sequence"/>
</dbReference>
<protein>
    <recommendedName>
        <fullName evidence="2">Chromo domain-containing protein</fullName>
    </recommendedName>
</protein>
<evidence type="ECO:0000259" key="2">
    <source>
        <dbReference type="PROSITE" id="PS50013"/>
    </source>
</evidence>
<dbReference type="EMBL" id="BEXD01004208">
    <property type="protein sequence ID" value="GBC08325.1"/>
    <property type="molecule type" value="Genomic_DNA"/>
</dbReference>
<evidence type="ECO:0000313" key="4">
    <source>
        <dbReference type="Proteomes" id="UP000247702"/>
    </source>
</evidence>
<dbReference type="PROSITE" id="PS50013">
    <property type="entry name" value="CHROMO_2"/>
    <property type="match status" value="1"/>
</dbReference>
<dbReference type="InterPro" id="IPR000953">
    <property type="entry name" value="Chromo/chromo_shadow_dom"/>
</dbReference>
<organism evidence="3 4">
    <name type="scientific">Rhizophagus clarus</name>
    <dbReference type="NCBI Taxonomy" id="94130"/>
    <lineage>
        <taxon>Eukaryota</taxon>
        <taxon>Fungi</taxon>
        <taxon>Fungi incertae sedis</taxon>
        <taxon>Mucoromycota</taxon>
        <taxon>Glomeromycotina</taxon>
        <taxon>Glomeromycetes</taxon>
        <taxon>Glomerales</taxon>
        <taxon>Glomeraceae</taxon>
        <taxon>Rhizophagus</taxon>
    </lineage>
</organism>
<dbReference type="AlphaFoldDB" id="A0A2Z6SAV8"/>
<evidence type="ECO:0000256" key="1">
    <source>
        <dbReference type="SAM" id="MobiDB-lite"/>
    </source>
</evidence>
<accession>A0A2Z6SAV8</accession>
<comment type="caution">
    <text evidence="3">The sequence shown here is derived from an EMBL/GenBank/DDBJ whole genome shotgun (WGS) entry which is preliminary data.</text>
</comment>
<feature type="domain" description="Chromo" evidence="2">
    <location>
        <begin position="53"/>
        <end position="113"/>
    </location>
</feature>
<feature type="compositionally biased region" description="Basic residues" evidence="1">
    <location>
        <begin position="109"/>
        <end position="120"/>
    </location>
</feature>